<dbReference type="EMBL" id="JAAAJB010000218">
    <property type="protein sequence ID" value="KAG0261391.1"/>
    <property type="molecule type" value="Genomic_DNA"/>
</dbReference>
<dbReference type="PANTHER" id="PTHR24410">
    <property type="entry name" value="HL07962P-RELATED"/>
    <property type="match status" value="1"/>
</dbReference>
<reference evidence="3" key="1">
    <citation type="journal article" date="2020" name="Fungal Divers.">
        <title>Resolving the Mortierellaceae phylogeny through synthesis of multi-gene phylogenetics and phylogenomics.</title>
        <authorList>
            <person name="Vandepol N."/>
            <person name="Liber J."/>
            <person name="Desiro A."/>
            <person name="Na H."/>
            <person name="Kennedy M."/>
            <person name="Barry K."/>
            <person name="Grigoriev I.V."/>
            <person name="Miller A.N."/>
            <person name="O'Donnell K."/>
            <person name="Stajich J.E."/>
            <person name="Bonito G."/>
        </authorList>
    </citation>
    <scope>NUCLEOTIDE SEQUENCE</scope>
    <source>
        <strain evidence="3">BC1065</strain>
    </source>
</reference>
<dbReference type="CDD" id="cd14733">
    <property type="entry name" value="BACK"/>
    <property type="match status" value="1"/>
</dbReference>
<name>A0A9P6U5H2_9FUNG</name>
<feature type="compositionally biased region" description="Acidic residues" evidence="1">
    <location>
        <begin position="527"/>
        <end position="543"/>
    </location>
</feature>
<dbReference type="Pfam" id="PF00651">
    <property type="entry name" value="BTB"/>
    <property type="match status" value="2"/>
</dbReference>
<dbReference type="PROSITE" id="PS50097">
    <property type="entry name" value="BTB"/>
    <property type="match status" value="2"/>
</dbReference>
<dbReference type="Gene3D" id="1.25.40.420">
    <property type="match status" value="1"/>
</dbReference>
<dbReference type="InterPro" id="IPR011333">
    <property type="entry name" value="SKP1/BTB/POZ_sf"/>
</dbReference>
<evidence type="ECO:0000259" key="2">
    <source>
        <dbReference type="PROSITE" id="PS50097"/>
    </source>
</evidence>
<dbReference type="InterPro" id="IPR011705">
    <property type="entry name" value="BACK"/>
</dbReference>
<feature type="domain" description="BTB" evidence="2">
    <location>
        <begin position="23"/>
        <end position="94"/>
    </location>
</feature>
<dbReference type="InterPro" id="IPR051481">
    <property type="entry name" value="BTB-POZ/Galectin-3-binding"/>
</dbReference>
<proteinExistence type="predicted"/>
<accession>A0A9P6U5H2</accession>
<dbReference type="Pfam" id="PF07707">
    <property type="entry name" value="BACK"/>
    <property type="match status" value="1"/>
</dbReference>
<evidence type="ECO:0000256" key="1">
    <source>
        <dbReference type="SAM" id="MobiDB-lite"/>
    </source>
</evidence>
<feature type="region of interest" description="Disordered" evidence="1">
    <location>
        <begin position="523"/>
        <end position="543"/>
    </location>
</feature>
<dbReference type="CDD" id="cd18186">
    <property type="entry name" value="BTB_POZ_ZBTB_KLHL-like"/>
    <property type="match status" value="1"/>
</dbReference>
<dbReference type="Proteomes" id="UP000807716">
    <property type="component" value="Unassembled WGS sequence"/>
</dbReference>
<sequence length="652" mass="74217">MEVSYPELLQSQLGNLMKTESAPDVIFLLGKNKVVRRGHSTILKVRSGFFASALRTNCWKETAHDYKFVKENIEPSTFDILLEYMYTGKIIISMENLSSVVNAAAELQLAEFFPACETYACKELGSKSVFDMITLAYLHRLDTLWLTAMEYFDAHAESLLKEEGLLSLSEDLVLEVLSRDCVNVGELDIWRAVVRYVYHKCGLDYHECPLLKIPSWPGRLWVEIIKDQQTGHDRPTGGDMEKEEAKEDFVRQRDDKSQDLVVAIPQSTLQSLRGTILPLLPAVRFSGIRINDFGRLIQGTRLLPHDLCIQVYEYHALAPMISASKDDAVRYGHSQILAARSSYFDRALQPSWREASDGVFRKPNIEPRVFDLLLDYIYTDNIAVSMDIVSQLTDAAVELGLEDLVEGCVEYACNHFNDESVCEMIALSYRHRLERLWILCTEYFDTCGYAILKGDSFLQFDEDLFSIILSREIYSDELTIWGAVVRYSCHKVGLDLKDYPLLTYPKWPGRLLVNTTKTVKQEMFSPDNDDVGASSDEDSEIDPVETKSSDIVVTVPRDHFQLLRAAIKTFLPVIRLTNVPIKDFVRCIEGTGFVSSTFCLGLYRYYALPEKYSSDYAFAPPRAVFSSFLPSEQWRALWSWVLQAMGRPPSSG</sequence>
<dbReference type="InterPro" id="IPR000210">
    <property type="entry name" value="BTB/POZ_dom"/>
</dbReference>
<evidence type="ECO:0000313" key="4">
    <source>
        <dbReference type="Proteomes" id="UP000807716"/>
    </source>
</evidence>
<dbReference type="Gene3D" id="3.30.710.10">
    <property type="entry name" value="Potassium Channel Kv1.1, Chain A"/>
    <property type="match status" value="2"/>
</dbReference>
<dbReference type="SMART" id="SM00875">
    <property type="entry name" value="BACK"/>
    <property type="match status" value="2"/>
</dbReference>
<dbReference type="SMART" id="SM00225">
    <property type="entry name" value="BTB"/>
    <property type="match status" value="2"/>
</dbReference>
<evidence type="ECO:0000313" key="3">
    <source>
        <dbReference type="EMBL" id="KAG0261391.1"/>
    </source>
</evidence>
<dbReference type="SUPFAM" id="SSF54695">
    <property type="entry name" value="POZ domain"/>
    <property type="match status" value="2"/>
</dbReference>
<feature type="domain" description="BTB" evidence="2">
    <location>
        <begin position="305"/>
        <end position="386"/>
    </location>
</feature>
<dbReference type="AlphaFoldDB" id="A0A9P6U5H2"/>
<protein>
    <submittedName>
        <fullName evidence="3">Kelch-like protein 2</fullName>
    </submittedName>
</protein>
<comment type="caution">
    <text evidence="3">The sequence shown here is derived from an EMBL/GenBank/DDBJ whole genome shotgun (WGS) entry which is preliminary data.</text>
</comment>
<gene>
    <name evidence="3" type="primary">KLHL2</name>
    <name evidence="3" type="ORF">DFQ27_002976</name>
</gene>
<keyword evidence="4" id="KW-1185">Reference proteome</keyword>
<dbReference type="PANTHER" id="PTHR24410:SF23">
    <property type="entry name" value="BTB DOMAIN-CONTAINING PROTEIN-RELATED"/>
    <property type="match status" value="1"/>
</dbReference>
<organism evidence="3 4">
    <name type="scientific">Actinomortierella ambigua</name>
    <dbReference type="NCBI Taxonomy" id="1343610"/>
    <lineage>
        <taxon>Eukaryota</taxon>
        <taxon>Fungi</taxon>
        <taxon>Fungi incertae sedis</taxon>
        <taxon>Mucoromycota</taxon>
        <taxon>Mortierellomycotina</taxon>
        <taxon>Mortierellomycetes</taxon>
        <taxon>Mortierellales</taxon>
        <taxon>Mortierellaceae</taxon>
        <taxon>Actinomortierella</taxon>
    </lineage>
</organism>
<dbReference type="OrthoDB" id="1022638at2759"/>